<proteinExistence type="predicted"/>
<protein>
    <submittedName>
        <fullName evidence="1">Uncharacterized protein</fullName>
    </submittedName>
</protein>
<evidence type="ECO:0000313" key="2">
    <source>
        <dbReference type="Proteomes" id="UP000886501"/>
    </source>
</evidence>
<keyword evidence="2" id="KW-1185">Reference proteome</keyword>
<evidence type="ECO:0000313" key="1">
    <source>
        <dbReference type="EMBL" id="KAF9642112.1"/>
    </source>
</evidence>
<name>A0ACB6YXY3_THEGA</name>
<comment type="caution">
    <text evidence="1">The sequence shown here is derived from an EMBL/GenBank/DDBJ whole genome shotgun (WGS) entry which is preliminary data.</text>
</comment>
<reference evidence="1" key="2">
    <citation type="journal article" date="2020" name="Nat. Commun.">
        <title>Large-scale genome sequencing of mycorrhizal fungi provides insights into the early evolution of symbiotic traits.</title>
        <authorList>
            <person name="Miyauchi S."/>
            <person name="Kiss E."/>
            <person name="Kuo A."/>
            <person name="Drula E."/>
            <person name="Kohler A."/>
            <person name="Sanchez-Garcia M."/>
            <person name="Morin E."/>
            <person name="Andreopoulos B."/>
            <person name="Barry K.W."/>
            <person name="Bonito G."/>
            <person name="Buee M."/>
            <person name="Carver A."/>
            <person name="Chen C."/>
            <person name="Cichocki N."/>
            <person name="Clum A."/>
            <person name="Culley D."/>
            <person name="Crous P.W."/>
            <person name="Fauchery L."/>
            <person name="Girlanda M."/>
            <person name="Hayes R.D."/>
            <person name="Keri Z."/>
            <person name="LaButti K."/>
            <person name="Lipzen A."/>
            <person name="Lombard V."/>
            <person name="Magnuson J."/>
            <person name="Maillard F."/>
            <person name="Murat C."/>
            <person name="Nolan M."/>
            <person name="Ohm R.A."/>
            <person name="Pangilinan J."/>
            <person name="Pereira M.F."/>
            <person name="Perotto S."/>
            <person name="Peter M."/>
            <person name="Pfister S."/>
            <person name="Riley R."/>
            <person name="Sitrit Y."/>
            <person name="Stielow J.B."/>
            <person name="Szollosi G."/>
            <person name="Zifcakova L."/>
            <person name="Stursova M."/>
            <person name="Spatafora J.W."/>
            <person name="Tedersoo L."/>
            <person name="Vaario L.M."/>
            <person name="Yamada A."/>
            <person name="Yan M."/>
            <person name="Wang P."/>
            <person name="Xu J."/>
            <person name="Bruns T."/>
            <person name="Baldrian P."/>
            <person name="Vilgalys R."/>
            <person name="Dunand C."/>
            <person name="Henrissat B."/>
            <person name="Grigoriev I.V."/>
            <person name="Hibbett D."/>
            <person name="Nagy L.G."/>
            <person name="Martin F.M."/>
        </authorList>
    </citation>
    <scope>NUCLEOTIDE SEQUENCE</scope>
    <source>
        <strain evidence="1">P2</strain>
    </source>
</reference>
<dbReference type="EMBL" id="MU118687">
    <property type="protein sequence ID" value="KAF9642112.1"/>
    <property type="molecule type" value="Genomic_DNA"/>
</dbReference>
<gene>
    <name evidence="1" type="ORF">BDM02DRAFT_3124834</name>
</gene>
<reference evidence="1" key="1">
    <citation type="submission" date="2019-10" db="EMBL/GenBank/DDBJ databases">
        <authorList>
            <consortium name="DOE Joint Genome Institute"/>
            <person name="Kuo A."/>
            <person name="Miyauchi S."/>
            <person name="Kiss E."/>
            <person name="Drula E."/>
            <person name="Kohler A."/>
            <person name="Sanchez-Garcia M."/>
            <person name="Andreopoulos B."/>
            <person name="Barry K.W."/>
            <person name="Bonito G."/>
            <person name="Buee M."/>
            <person name="Carver A."/>
            <person name="Chen C."/>
            <person name="Cichocki N."/>
            <person name="Clum A."/>
            <person name="Culley D."/>
            <person name="Crous P.W."/>
            <person name="Fauchery L."/>
            <person name="Girlanda M."/>
            <person name="Hayes R."/>
            <person name="Keri Z."/>
            <person name="Labutti K."/>
            <person name="Lipzen A."/>
            <person name="Lombard V."/>
            <person name="Magnuson J."/>
            <person name="Maillard F."/>
            <person name="Morin E."/>
            <person name="Murat C."/>
            <person name="Nolan M."/>
            <person name="Ohm R."/>
            <person name="Pangilinan J."/>
            <person name="Pereira M."/>
            <person name="Perotto S."/>
            <person name="Peter M."/>
            <person name="Riley R."/>
            <person name="Sitrit Y."/>
            <person name="Stielow B."/>
            <person name="Szollosi G."/>
            <person name="Zifcakova L."/>
            <person name="Stursova M."/>
            <person name="Spatafora J.W."/>
            <person name="Tedersoo L."/>
            <person name="Vaario L.-M."/>
            <person name="Yamada A."/>
            <person name="Yan M."/>
            <person name="Wang P."/>
            <person name="Xu J."/>
            <person name="Bruns T."/>
            <person name="Baldrian P."/>
            <person name="Vilgalys R."/>
            <person name="Henrissat B."/>
            <person name="Grigoriev I.V."/>
            <person name="Hibbett D."/>
            <person name="Nagy L.G."/>
            <person name="Martin F.M."/>
        </authorList>
    </citation>
    <scope>NUCLEOTIDE SEQUENCE</scope>
    <source>
        <strain evidence="1">P2</strain>
    </source>
</reference>
<sequence length="505" mass="57177">MGSIFEKFMADGDQNLVILKTNCYLIMAICLGLRIDIRDLYAPNNDDALQIAMELFHQRFQIIIREGKPGTHLPERMLSVLVYLDPFKIVGTRELVISWITEILNSKYPEDERYEMLCGVVQLLGKHFNFHILGDVPNVKPAWIPPLLNFLSLSERFYTTDDPPYPASTALRILSTSEVYGDFDTTFLPVLASTLLPSHPLQSRNLALKVFYAFIPGWFSSQIENVPDKDLNKLVQAVGDPFQFTPGLPLQDGKPVGTVGHESTMAAVVLIEFASSDLWRNHLDRSNFASCEEIVSTEEGRRTALQSMLWAALNSWQELLCTPTKITTAIRRLEELQCLNTAEVVITWAWTVGVIDPADYDGWRLIGKETLRFYQTHGTGHLTALKRHIIDNNEGTDFYYHLEFLCRKVGSDSSPCRVESVQRRITVEDVDTENYLVDLRVSRVCQLRRLYQLFECDPMTWEEILGAGDNADVAPLPGSCLGRDGGFVTDRQAHVEPSDFACDYP</sequence>
<accession>A0ACB6YXY3</accession>
<organism evidence="1 2">
    <name type="scientific">Thelephora ganbajun</name>
    <name type="common">Ganba fungus</name>
    <dbReference type="NCBI Taxonomy" id="370292"/>
    <lineage>
        <taxon>Eukaryota</taxon>
        <taxon>Fungi</taxon>
        <taxon>Dikarya</taxon>
        <taxon>Basidiomycota</taxon>
        <taxon>Agaricomycotina</taxon>
        <taxon>Agaricomycetes</taxon>
        <taxon>Thelephorales</taxon>
        <taxon>Thelephoraceae</taxon>
        <taxon>Thelephora</taxon>
    </lineage>
</organism>
<dbReference type="Proteomes" id="UP000886501">
    <property type="component" value="Unassembled WGS sequence"/>
</dbReference>